<dbReference type="PROSITE" id="PS50883">
    <property type="entry name" value="EAL"/>
    <property type="match status" value="1"/>
</dbReference>
<dbReference type="Gene3D" id="1.10.287.130">
    <property type="match status" value="1"/>
</dbReference>
<dbReference type="InterPro" id="IPR005467">
    <property type="entry name" value="His_kinase_dom"/>
</dbReference>
<evidence type="ECO:0000256" key="3">
    <source>
        <dbReference type="ARBA" id="ARBA00022553"/>
    </source>
</evidence>
<dbReference type="CDD" id="cd17546">
    <property type="entry name" value="REC_hyHK_CKI1_RcsC-like"/>
    <property type="match status" value="1"/>
</dbReference>
<feature type="domain" description="EAL" evidence="11">
    <location>
        <begin position="1387"/>
        <end position="1640"/>
    </location>
</feature>
<evidence type="ECO:0000256" key="5">
    <source>
        <dbReference type="PROSITE-ProRule" id="PRU00110"/>
    </source>
</evidence>
<dbReference type="PANTHER" id="PTHR45339:SF3">
    <property type="entry name" value="HISTIDINE KINASE"/>
    <property type="match status" value="1"/>
</dbReference>
<dbReference type="CDD" id="cd00130">
    <property type="entry name" value="PAS"/>
    <property type="match status" value="3"/>
</dbReference>
<feature type="domain" description="Histidine kinase" evidence="7">
    <location>
        <begin position="673"/>
        <end position="894"/>
    </location>
</feature>
<dbReference type="CDD" id="cd00088">
    <property type="entry name" value="HPT"/>
    <property type="match status" value="1"/>
</dbReference>
<dbReference type="EC" id="2.7.13.3" evidence="2"/>
<feature type="domain" description="PAS" evidence="9">
    <location>
        <begin position="139"/>
        <end position="202"/>
    </location>
</feature>
<feature type="modified residue" description="4-aspartylphosphate" evidence="6">
    <location>
        <position position="977"/>
    </location>
</feature>
<evidence type="ECO:0000313" key="14">
    <source>
        <dbReference type="Proteomes" id="UP001589844"/>
    </source>
</evidence>
<dbReference type="Gene3D" id="3.40.50.2300">
    <property type="match status" value="3"/>
</dbReference>
<comment type="caution">
    <text evidence="6">Lacks conserved residue(s) required for the propagation of feature annotation.</text>
</comment>
<dbReference type="Pfam" id="PF02518">
    <property type="entry name" value="HATPase_c"/>
    <property type="match status" value="1"/>
</dbReference>
<evidence type="ECO:0000259" key="8">
    <source>
        <dbReference type="PROSITE" id="PS50110"/>
    </source>
</evidence>
<dbReference type="SUPFAM" id="SSF52172">
    <property type="entry name" value="CheY-like"/>
    <property type="match status" value="3"/>
</dbReference>
<organism evidence="13 14">
    <name type="scientific">Undibacterium danionis</name>
    <dbReference type="NCBI Taxonomy" id="1812100"/>
    <lineage>
        <taxon>Bacteria</taxon>
        <taxon>Pseudomonadati</taxon>
        <taxon>Pseudomonadota</taxon>
        <taxon>Betaproteobacteria</taxon>
        <taxon>Burkholderiales</taxon>
        <taxon>Oxalobacteraceae</taxon>
        <taxon>Undibacterium</taxon>
    </lineage>
</organism>
<reference evidence="13 14" key="1">
    <citation type="submission" date="2024-09" db="EMBL/GenBank/DDBJ databases">
        <authorList>
            <person name="Sun Q."/>
            <person name="Mori K."/>
        </authorList>
    </citation>
    <scope>NUCLEOTIDE SEQUENCE [LARGE SCALE GENOMIC DNA]</scope>
    <source>
        <strain evidence="13 14">CCM 8677</strain>
    </source>
</reference>
<dbReference type="SMART" id="SM00387">
    <property type="entry name" value="HATPase_c"/>
    <property type="match status" value="1"/>
</dbReference>
<name>A0ABV6IEF2_9BURK</name>
<feature type="domain" description="PAS" evidence="9">
    <location>
        <begin position="389"/>
        <end position="459"/>
    </location>
</feature>
<evidence type="ECO:0000259" key="7">
    <source>
        <dbReference type="PROSITE" id="PS50109"/>
    </source>
</evidence>
<dbReference type="CDD" id="cd17534">
    <property type="entry name" value="REC_DC-like"/>
    <property type="match status" value="1"/>
</dbReference>
<evidence type="ECO:0000313" key="13">
    <source>
        <dbReference type="EMBL" id="MFC0350207.1"/>
    </source>
</evidence>
<keyword evidence="3 6" id="KW-0597">Phosphoprotein</keyword>
<dbReference type="SUPFAM" id="SSF47384">
    <property type="entry name" value="Homodimeric domain of signal transducing histidine kinase"/>
    <property type="match status" value="1"/>
</dbReference>
<evidence type="ECO:0000256" key="4">
    <source>
        <dbReference type="ARBA" id="ARBA00023012"/>
    </source>
</evidence>
<dbReference type="CDD" id="cd01948">
    <property type="entry name" value="EAL"/>
    <property type="match status" value="1"/>
</dbReference>
<feature type="domain" description="PAC" evidence="10">
    <location>
        <begin position="205"/>
        <end position="257"/>
    </location>
</feature>
<dbReference type="InterPro" id="IPR004358">
    <property type="entry name" value="Sig_transdc_His_kin-like_C"/>
</dbReference>
<dbReference type="InterPro" id="IPR035965">
    <property type="entry name" value="PAS-like_dom_sf"/>
</dbReference>
<dbReference type="Gene3D" id="3.30.450.20">
    <property type="entry name" value="PAS domain"/>
    <property type="match status" value="4"/>
</dbReference>
<sequence length="1648" mass="184389">MLGSLNKPKILIVENDELVKIFIQLKIELYGYQSIGQANDGKEAIRLARELKPDLILMSIQLPGDIDGIAAAEQIRKQHAVPIIFLSDQRSDEELERSTQANGFGYLIKPFSDQELRTVVEMALYKYEAESRLLISDLALKVISQGVIITTPDQIILSVNDAFVQQTGYSSQEMIGKTCRVIQGPLTSEATKLAIREALANKQAYNGEILNYRKDGSSFWNELSITPSFDEHGQLSHFVGVMRDITDRKNTIEALRQSEHDLLEAEKSSQVGHWIWDAATNKLSWSDEMKRIWQREPEEFNGDLFEMIRCTVLPEDQAIVVKTCREAFETKEDYDPFEYRIFLPDNSVRIIWAKTGRKQKNAQGKITRLTGTVQDITERKQQEEERQLNHALMEQAFGSSPIGMALINLQGDFLRMNRVLCDMLGYQENELLHSDWRRYAHPDDTGNDKQLLQELLGGTIERYEIYKRYYHKNGNLLWLQINVSLLRDKESKPLNFVTQIQDITQRLSAEAHLNQLSQAVEQSIEAIIITDVIGKIEYVNDTFLRKSGFEKTEVIGKYPNILNSGMTSKETFTNLWKTVRAGNTWKGELINRRKDGSLSMEYATISPLRQSDGSISHFVSTLEDINEKKQLGEELDKHRHHLEELVESRTKELAIARQLAEAANQAKSNFIANMSHEIRTPMNGVMGMTYLALAAATDPKQRDYLQKIHLSGQHLLHIVDDILDFSKIEAGKMTIEGTDFSLDEVLGKLLTIMNTKVAGRQLQLQIQVDPDVPRQMHGDPHRLNQILINYTNNAIKFTERGEIKIRVKRAQDLPGGWLIRFEVEDPGIGMSLEQQSKLFQSFEQADSSTTRKFGGTGLGLAISKQLALLMGGEVGVSSQLGKGSLFWFTAMLSPSKLQGLDIARQLNQQNPLASLKIINQSKPEIHILFVDDNEFNQQVGAELLASANCTVVLAADGLQALNLVKQKAQKFDCILMDIQMPVMDGLEATRHIRALPEFTKLPIIAITANAMKEDRMHCLAVGMNDFIAKPFSPDLLYATLLRWIDKAANGKEKNTNNSETQNESKATALTASAVTQTDNSASSIGITGITGIAANTQANKGNNTLQNNHPNDARSIDLNVLAKLVGNSPEKVGKFALKFLDSAKRSMQEIDQARQDQSLTLLGSLGHKLKSSARTVGAMQFGELCHQLEKLQHTGTLGQADELIRQLHPMLTQIDIEIQHYLNPHVEVENIITTSPVIAAPSVDRLIKLKPDLHVLVLEDDAIDMEIACTTLRQAGIHRISNCSNGPHALAVLSTYQPDVILCDLTMPGMDGVSFLRIAAENAYRGGVIILSAADHSVIKATENLIRAYGLHLLGSLRKPLIAADMLEALARHAALPAHLPISSRISQLSLDELERGLAENCLEIHFQPKLSIHSKRITGAECLARWRHPIRGLLGPAAFVSGLESHGLIDTMSKMLLEKSALQLRQWHKQGHQLKLSVNVSMDNLNQLDLPEQFESILQAVGVRPSQFILELTEPRLMENLTISLEILTRLRLKGFGLSIDDFGTGFSTMENLKQLPFTELKIDRAFVNAAVDDEAARAILNSSIQLGKIFHLNLVAEGVETKQDWDFIADSGCDDAQGYFIAQAMPANEFIDWKIAWEKKLKRELG</sequence>
<dbReference type="SMART" id="SM00091">
    <property type="entry name" value="PAS"/>
    <property type="match status" value="4"/>
</dbReference>
<dbReference type="Proteomes" id="UP001589844">
    <property type="component" value="Unassembled WGS sequence"/>
</dbReference>
<dbReference type="NCBIfam" id="TIGR00229">
    <property type="entry name" value="sensory_box"/>
    <property type="match status" value="4"/>
</dbReference>
<feature type="modified residue" description="Phosphohistidine" evidence="5">
    <location>
        <position position="1167"/>
    </location>
</feature>
<dbReference type="InterPro" id="IPR011006">
    <property type="entry name" value="CheY-like_superfamily"/>
</dbReference>
<feature type="domain" description="HPt" evidence="12">
    <location>
        <begin position="1128"/>
        <end position="1221"/>
    </location>
</feature>
<dbReference type="PROSITE" id="PS50894">
    <property type="entry name" value="HPT"/>
    <property type="match status" value="1"/>
</dbReference>
<dbReference type="InterPro" id="IPR001633">
    <property type="entry name" value="EAL_dom"/>
</dbReference>
<dbReference type="SMART" id="SM00448">
    <property type="entry name" value="REC"/>
    <property type="match status" value="3"/>
</dbReference>
<dbReference type="CDD" id="cd16922">
    <property type="entry name" value="HATPase_EvgS-ArcB-TorS-like"/>
    <property type="match status" value="1"/>
</dbReference>
<dbReference type="SMART" id="SM00052">
    <property type="entry name" value="EAL"/>
    <property type="match status" value="1"/>
</dbReference>
<comment type="caution">
    <text evidence="13">The sequence shown here is derived from an EMBL/GenBank/DDBJ whole genome shotgun (WGS) entry which is preliminary data.</text>
</comment>
<dbReference type="Pfam" id="PF08447">
    <property type="entry name" value="PAS_3"/>
    <property type="match status" value="2"/>
</dbReference>
<protein>
    <recommendedName>
        <fullName evidence="2">histidine kinase</fullName>
        <ecNumber evidence="2">2.7.13.3</ecNumber>
    </recommendedName>
</protein>
<dbReference type="InterPro" id="IPR036097">
    <property type="entry name" value="HisK_dim/P_sf"/>
</dbReference>
<dbReference type="Pfam" id="PF13426">
    <property type="entry name" value="PAS_9"/>
    <property type="match status" value="2"/>
</dbReference>
<dbReference type="Gene3D" id="3.20.20.450">
    <property type="entry name" value="EAL domain"/>
    <property type="match status" value="1"/>
</dbReference>
<dbReference type="PANTHER" id="PTHR45339">
    <property type="entry name" value="HYBRID SIGNAL TRANSDUCTION HISTIDINE KINASE J"/>
    <property type="match status" value="1"/>
</dbReference>
<dbReference type="SMART" id="SM00388">
    <property type="entry name" value="HisKA"/>
    <property type="match status" value="1"/>
</dbReference>
<keyword evidence="14" id="KW-1185">Reference proteome</keyword>
<feature type="domain" description="Response regulatory" evidence="8">
    <location>
        <begin position="9"/>
        <end position="124"/>
    </location>
</feature>
<feature type="domain" description="PAC" evidence="10">
    <location>
        <begin position="583"/>
        <end position="637"/>
    </location>
</feature>
<dbReference type="InterPro" id="IPR000700">
    <property type="entry name" value="PAS-assoc_C"/>
</dbReference>
<comment type="catalytic activity">
    <reaction evidence="1">
        <text>ATP + protein L-histidine = ADP + protein N-phospho-L-histidine.</text>
        <dbReference type="EC" id="2.7.13.3"/>
    </reaction>
</comment>
<evidence type="ECO:0000259" key="11">
    <source>
        <dbReference type="PROSITE" id="PS50883"/>
    </source>
</evidence>
<dbReference type="InterPro" id="IPR036641">
    <property type="entry name" value="HPT_dom_sf"/>
</dbReference>
<dbReference type="InterPro" id="IPR036890">
    <property type="entry name" value="HATPase_C_sf"/>
</dbReference>
<dbReference type="PROSITE" id="PS50110">
    <property type="entry name" value="RESPONSE_REGULATORY"/>
    <property type="match status" value="3"/>
</dbReference>
<dbReference type="InterPro" id="IPR001789">
    <property type="entry name" value="Sig_transdc_resp-reg_receiver"/>
</dbReference>
<dbReference type="Pfam" id="PF00512">
    <property type="entry name" value="HisKA"/>
    <property type="match status" value="1"/>
</dbReference>
<dbReference type="SUPFAM" id="SSF55874">
    <property type="entry name" value="ATPase domain of HSP90 chaperone/DNA topoisomerase II/histidine kinase"/>
    <property type="match status" value="1"/>
</dbReference>
<dbReference type="Gene3D" id="1.20.120.160">
    <property type="entry name" value="HPT domain"/>
    <property type="match status" value="1"/>
</dbReference>
<dbReference type="Gene3D" id="2.10.70.100">
    <property type="match status" value="1"/>
</dbReference>
<evidence type="ECO:0000259" key="12">
    <source>
        <dbReference type="PROSITE" id="PS50894"/>
    </source>
</evidence>
<dbReference type="SUPFAM" id="SSF141868">
    <property type="entry name" value="EAL domain-like"/>
    <property type="match status" value="1"/>
</dbReference>
<dbReference type="EMBL" id="JBHLXJ010000009">
    <property type="protein sequence ID" value="MFC0350207.1"/>
    <property type="molecule type" value="Genomic_DNA"/>
</dbReference>
<dbReference type="InterPro" id="IPR003661">
    <property type="entry name" value="HisK_dim/P_dom"/>
</dbReference>
<dbReference type="InterPro" id="IPR013655">
    <property type="entry name" value="PAS_fold_3"/>
</dbReference>
<feature type="modified residue" description="4-aspartylphosphate" evidence="6">
    <location>
        <position position="1304"/>
    </location>
</feature>
<feature type="domain" description="PAC" evidence="10">
    <location>
        <begin position="335"/>
        <end position="388"/>
    </location>
</feature>
<feature type="domain" description="PAS" evidence="9">
    <location>
        <begin position="512"/>
        <end position="557"/>
    </location>
</feature>
<dbReference type="RefSeq" id="WP_390212228.1">
    <property type="nucleotide sequence ID" value="NZ_JBHLXJ010000009.1"/>
</dbReference>
<dbReference type="Pfam" id="PF00072">
    <property type="entry name" value="Response_reg"/>
    <property type="match status" value="3"/>
</dbReference>
<evidence type="ECO:0000259" key="9">
    <source>
        <dbReference type="PROSITE" id="PS50112"/>
    </source>
</evidence>
<dbReference type="PROSITE" id="PS50113">
    <property type="entry name" value="PAC"/>
    <property type="match status" value="4"/>
</dbReference>
<dbReference type="InterPro" id="IPR035919">
    <property type="entry name" value="EAL_sf"/>
</dbReference>
<dbReference type="SUPFAM" id="SSF47226">
    <property type="entry name" value="Histidine-containing phosphotransfer domain, HPT domain"/>
    <property type="match status" value="1"/>
</dbReference>
<dbReference type="SMART" id="SM00086">
    <property type="entry name" value="PAC"/>
    <property type="match status" value="4"/>
</dbReference>
<dbReference type="Pfam" id="PF00563">
    <property type="entry name" value="EAL"/>
    <property type="match status" value="1"/>
</dbReference>
<dbReference type="InterPro" id="IPR001610">
    <property type="entry name" value="PAC"/>
</dbReference>
<dbReference type="PROSITE" id="PS50112">
    <property type="entry name" value="PAS"/>
    <property type="match status" value="3"/>
</dbReference>
<dbReference type="CDD" id="cd00082">
    <property type="entry name" value="HisKA"/>
    <property type="match status" value="1"/>
</dbReference>
<feature type="domain" description="Response regulatory" evidence="8">
    <location>
        <begin position="926"/>
        <end position="1044"/>
    </location>
</feature>
<dbReference type="Gene3D" id="3.30.565.10">
    <property type="entry name" value="Histidine kinase-like ATPase, C-terminal domain"/>
    <property type="match status" value="1"/>
</dbReference>
<evidence type="ECO:0000256" key="1">
    <source>
        <dbReference type="ARBA" id="ARBA00000085"/>
    </source>
</evidence>
<evidence type="ECO:0000256" key="2">
    <source>
        <dbReference type="ARBA" id="ARBA00012438"/>
    </source>
</evidence>
<dbReference type="InterPro" id="IPR008207">
    <property type="entry name" value="Sig_transdc_His_kin_Hpt_dom"/>
</dbReference>
<dbReference type="PROSITE" id="PS50109">
    <property type="entry name" value="HIS_KIN"/>
    <property type="match status" value="1"/>
</dbReference>
<gene>
    <name evidence="13" type="ORF">ACFFJH_10350</name>
</gene>
<dbReference type="InterPro" id="IPR000014">
    <property type="entry name" value="PAS"/>
</dbReference>
<dbReference type="Pfam" id="PF01627">
    <property type="entry name" value="Hpt"/>
    <property type="match status" value="1"/>
</dbReference>
<accession>A0ABV6IEF2</accession>
<dbReference type="SUPFAM" id="SSF55785">
    <property type="entry name" value="PYP-like sensor domain (PAS domain)"/>
    <property type="match status" value="4"/>
</dbReference>
<feature type="domain" description="Response regulatory" evidence="8">
    <location>
        <begin position="1254"/>
        <end position="1374"/>
    </location>
</feature>
<evidence type="ECO:0000259" key="10">
    <source>
        <dbReference type="PROSITE" id="PS50113"/>
    </source>
</evidence>
<feature type="domain" description="PAC" evidence="10">
    <location>
        <begin position="463"/>
        <end position="515"/>
    </location>
</feature>
<proteinExistence type="predicted"/>
<keyword evidence="4" id="KW-0902">Two-component regulatory system</keyword>
<evidence type="ECO:0000256" key="6">
    <source>
        <dbReference type="PROSITE-ProRule" id="PRU00169"/>
    </source>
</evidence>
<dbReference type="InterPro" id="IPR003594">
    <property type="entry name" value="HATPase_dom"/>
</dbReference>
<dbReference type="PRINTS" id="PR00344">
    <property type="entry name" value="BCTRLSENSOR"/>
</dbReference>